<evidence type="ECO:0000256" key="9">
    <source>
        <dbReference type="RuleBase" id="RU369079"/>
    </source>
</evidence>
<proteinExistence type="inferred from homology"/>
<gene>
    <name evidence="11" type="ORF">EV662_101413</name>
</gene>
<dbReference type="PANTHER" id="PTHR35011:SF2">
    <property type="entry name" value="2,3-DIKETO-L-GULONATE TRAP TRANSPORTER SMALL PERMEASE PROTEIN YIAM"/>
    <property type="match status" value="1"/>
</dbReference>
<comment type="subcellular location">
    <subcellularLocation>
        <location evidence="1 9">Cell inner membrane</location>
        <topology evidence="1 9">Multi-pass membrane protein</topology>
    </subcellularLocation>
</comment>
<keyword evidence="7 9" id="KW-0472">Membrane</keyword>
<accession>A0A4R2QBL0</accession>
<name>A0A4R2QBL0_9RHOB</name>
<evidence type="ECO:0000256" key="1">
    <source>
        <dbReference type="ARBA" id="ARBA00004429"/>
    </source>
</evidence>
<dbReference type="GO" id="GO:0015740">
    <property type="term" value="P:C4-dicarboxylate transport"/>
    <property type="evidence" value="ECO:0007669"/>
    <property type="project" value="TreeGrafter"/>
</dbReference>
<evidence type="ECO:0000313" key="12">
    <source>
        <dbReference type="Proteomes" id="UP000294835"/>
    </source>
</evidence>
<feature type="transmembrane region" description="Helical" evidence="9">
    <location>
        <begin position="134"/>
        <end position="155"/>
    </location>
</feature>
<evidence type="ECO:0000256" key="8">
    <source>
        <dbReference type="ARBA" id="ARBA00038436"/>
    </source>
</evidence>
<comment type="caution">
    <text evidence="11">The sequence shown here is derived from an EMBL/GenBank/DDBJ whole genome shotgun (WGS) entry which is preliminary data.</text>
</comment>
<dbReference type="GO" id="GO:0022857">
    <property type="term" value="F:transmembrane transporter activity"/>
    <property type="evidence" value="ECO:0007669"/>
    <property type="project" value="UniProtKB-UniRule"/>
</dbReference>
<dbReference type="PANTHER" id="PTHR35011">
    <property type="entry name" value="2,3-DIKETO-L-GULONATE TRAP TRANSPORTER SMALL PERMEASE PROTEIN YIAM"/>
    <property type="match status" value="1"/>
</dbReference>
<dbReference type="EMBL" id="SLXP01000001">
    <property type="protein sequence ID" value="TCP44321.1"/>
    <property type="molecule type" value="Genomic_DNA"/>
</dbReference>
<feature type="domain" description="Tripartite ATP-independent periplasmic transporters DctQ component" evidence="10">
    <location>
        <begin position="34"/>
        <end position="153"/>
    </location>
</feature>
<keyword evidence="6 9" id="KW-1133">Transmembrane helix</keyword>
<comment type="function">
    <text evidence="9">Part of the tripartite ATP-independent periplasmic (TRAP) transport system.</text>
</comment>
<feature type="transmembrane region" description="Helical" evidence="9">
    <location>
        <begin position="93"/>
        <end position="114"/>
    </location>
</feature>
<dbReference type="InterPro" id="IPR007387">
    <property type="entry name" value="TRAP_DctQ"/>
</dbReference>
<keyword evidence="4 9" id="KW-0997">Cell inner membrane</keyword>
<feature type="transmembrane region" description="Helical" evidence="9">
    <location>
        <begin position="54"/>
        <end position="73"/>
    </location>
</feature>
<feature type="transmembrane region" description="Helical" evidence="9">
    <location>
        <begin position="21"/>
        <end position="42"/>
    </location>
</feature>
<evidence type="ECO:0000256" key="5">
    <source>
        <dbReference type="ARBA" id="ARBA00022692"/>
    </source>
</evidence>
<evidence type="ECO:0000256" key="3">
    <source>
        <dbReference type="ARBA" id="ARBA00022475"/>
    </source>
</evidence>
<evidence type="ECO:0000256" key="2">
    <source>
        <dbReference type="ARBA" id="ARBA00022448"/>
    </source>
</evidence>
<evidence type="ECO:0000256" key="7">
    <source>
        <dbReference type="ARBA" id="ARBA00023136"/>
    </source>
</evidence>
<dbReference type="AlphaFoldDB" id="A0A4R2QBL0"/>
<dbReference type="OrthoDB" id="4964541at2"/>
<evidence type="ECO:0000256" key="4">
    <source>
        <dbReference type="ARBA" id="ARBA00022519"/>
    </source>
</evidence>
<evidence type="ECO:0000313" key="11">
    <source>
        <dbReference type="EMBL" id="TCP44321.1"/>
    </source>
</evidence>
<evidence type="ECO:0000259" key="10">
    <source>
        <dbReference type="Pfam" id="PF04290"/>
    </source>
</evidence>
<dbReference type="GO" id="GO:0005886">
    <property type="term" value="C:plasma membrane"/>
    <property type="evidence" value="ECO:0007669"/>
    <property type="project" value="UniProtKB-SubCell"/>
</dbReference>
<dbReference type="Pfam" id="PF04290">
    <property type="entry name" value="DctQ"/>
    <property type="match status" value="1"/>
</dbReference>
<keyword evidence="3" id="KW-1003">Cell membrane</keyword>
<keyword evidence="2 9" id="KW-0813">Transport</keyword>
<dbReference type="Proteomes" id="UP000294835">
    <property type="component" value="Unassembled WGS sequence"/>
</dbReference>
<dbReference type="InterPro" id="IPR055348">
    <property type="entry name" value="DctQ"/>
</dbReference>
<comment type="subunit">
    <text evidence="9">The complex comprises the extracytoplasmic solute receptor protein and the two transmembrane proteins.</text>
</comment>
<sequence length="177" mass="19712">MGDIASSAKILSKRVNWLVERVCVALLVLLVLDVWLGVLVRYAIPLPLTFTEELARYLMIWMALLAVSSGIAYREHIGVAFLFERLPASARRWLAVAFDVVGFAFFFALFWYGLGFAERGMSRFSMIYGMPKGYAFAGVPLAAAVACVQLALMGVHDFFAREELDRIAAATPDPRVR</sequence>
<reference evidence="11 12" key="1">
    <citation type="submission" date="2019-03" db="EMBL/GenBank/DDBJ databases">
        <title>Genomic Encyclopedia of Type Strains, Phase IV (KMG-IV): sequencing the most valuable type-strain genomes for metagenomic binning, comparative biology and taxonomic classification.</title>
        <authorList>
            <person name="Goeker M."/>
        </authorList>
    </citation>
    <scope>NUCLEOTIDE SEQUENCE [LARGE SCALE GENOMIC DNA]</scope>
    <source>
        <strain evidence="11 12">DSM 18063</strain>
    </source>
</reference>
<protein>
    <recommendedName>
        <fullName evidence="9">TRAP transporter small permease protein</fullName>
    </recommendedName>
</protein>
<organism evidence="11 12">
    <name type="scientific">Rhodovulum marinum</name>
    <dbReference type="NCBI Taxonomy" id="320662"/>
    <lineage>
        <taxon>Bacteria</taxon>
        <taxon>Pseudomonadati</taxon>
        <taxon>Pseudomonadota</taxon>
        <taxon>Alphaproteobacteria</taxon>
        <taxon>Rhodobacterales</taxon>
        <taxon>Paracoccaceae</taxon>
        <taxon>Rhodovulum</taxon>
    </lineage>
</organism>
<evidence type="ECO:0000256" key="6">
    <source>
        <dbReference type="ARBA" id="ARBA00022989"/>
    </source>
</evidence>
<keyword evidence="12" id="KW-1185">Reference proteome</keyword>
<keyword evidence="5 9" id="KW-0812">Transmembrane</keyword>
<comment type="similarity">
    <text evidence="8 9">Belongs to the TRAP transporter small permease family.</text>
</comment>